<dbReference type="Gene3D" id="6.10.250.530">
    <property type="match status" value="1"/>
</dbReference>
<evidence type="ECO:0000313" key="20">
    <source>
        <dbReference type="Ensembl" id="ENSCMIP00000009797.1"/>
    </source>
</evidence>
<dbReference type="GO" id="GO:0005737">
    <property type="term" value="C:cytoplasm"/>
    <property type="evidence" value="ECO:0007669"/>
    <property type="project" value="UniProtKB-SubCell"/>
</dbReference>
<evidence type="ECO:0000259" key="18">
    <source>
        <dbReference type="SMART" id="SM01368"/>
    </source>
</evidence>
<sequence>MSLKVCHCWSTVISFHLFPPSILAKSSLVPAELALFKFKILALDLTISLSNNAKFHHVMVTLPWRSLNFQTDVIRKHWGICIFIASVDLDTVSFTLTELQKKLDMRYVYTRVDVNVDTVSTKVNSVVEKLETKYFVFSINHLNICIGIASLLISGKALQMEDNLVLSFQLLLCVLEHFIKFSPPSMLKEPYKTAVSSLNSITPSRPLRRSQSKAIQAIVSPDVDPKVVEILCKENECNVDEVKNIYIRTFLPFMDTIKISASNAIPELEEVSRKYEALYLRNKDFDGRLFLEHDKTLEADQEEGSGAERTPKKIDNKDSHLIVPPQTPVRTAMSTIQQLKMILNSANDKPSDTLVKYFNNCTVNPTSDILERVKNLGEEFQRQFAQAVGKGWADIGFERYRLGVRLYYRVMESMLKSEEERLSVQNFSKLLNNDAFHISLLSCAVEVVMTTYGTTCIQQETCLSFPWILSVFDIKAYEFYKIIESFIKAEQNLTRDMIKHLERCEHRIMESLAWQSGSPLFDVLRQQKEQEEQPEQPEPTINLNQPLQHSHTAADLYLSPIRSPRKRGSNSVHANPVQGAEIEAASSGQLHPLAQAQLQKSQKSTSLSLFYKKVYRLAYLRLNTLCNKLHLLTEYPQLEPVIWTLFQHALQNEYDLMRDRHLDQIMMCSMYAICKVKNYFQLLFKTIVTAYKDLPNTNQETFKKVLIREGQSDSIIGFYNVVFMQTLKTNILQYASPRPPTLSPIPHIPRNQFGFPNSPIRVPVGNIYVSPLKSSYKADGLLSPHKMTPRTRFLVSIGESFGTPEKFQKINQLVNSSDRQLKRAGDMGSVPKPLKRLRFDMDGQDEADGGKHSPGESKLLQQKIAEMSKCFQFPFKCIIIISLLIVMLSLQYCTHGFFVPLLSVQLFWVGILSILAFWGFSSAGVCHT</sequence>
<feature type="domain" description="Cyclin-like" evidence="17">
    <location>
        <begin position="620"/>
        <end position="724"/>
    </location>
</feature>
<evidence type="ECO:0000313" key="21">
    <source>
        <dbReference type="Proteomes" id="UP000314986"/>
    </source>
</evidence>
<dbReference type="SMART" id="SM00385">
    <property type="entry name" value="CYCLIN"/>
    <property type="match status" value="1"/>
</dbReference>
<dbReference type="Ensembl" id="ENSCMIT00000010059.1">
    <property type="protein sequence ID" value="ENSCMIP00000009797.1"/>
    <property type="gene ID" value="ENSCMIG00000004903.1"/>
</dbReference>
<evidence type="ECO:0000256" key="5">
    <source>
        <dbReference type="ARBA" id="ARBA00022491"/>
    </source>
</evidence>
<dbReference type="AlphaFoldDB" id="A0A4W3H3R1"/>
<dbReference type="SMART" id="SM01369">
    <property type="entry name" value="Rb_C"/>
    <property type="match status" value="1"/>
</dbReference>
<feature type="transmembrane region" description="Helical" evidence="16">
    <location>
        <begin position="871"/>
        <end position="890"/>
    </location>
</feature>
<evidence type="ECO:0000259" key="19">
    <source>
        <dbReference type="SMART" id="SM01369"/>
    </source>
</evidence>
<keyword evidence="4" id="KW-0963">Cytoplasm</keyword>
<reference evidence="21" key="3">
    <citation type="journal article" date="2014" name="Nature">
        <title>Elephant shark genome provides unique insights into gnathostome evolution.</title>
        <authorList>
            <consortium name="International Elephant Shark Genome Sequencing Consortium"/>
            <person name="Venkatesh B."/>
            <person name="Lee A.P."/>
            <person name="Ravi V."/>
            <person name="Maurya A.K."/>
            <person name="Lian M.M."/>
            <person name="Swann J.B."/>
            <person name="Ohta Y."/>
            <person name="Flajnik M.F."/>
            <person name="Sutoh Y."/>
            <person name="Kasahara M."/>
            <person name="Hoon S."/>
            <person name="Gangu V."/>
            <person name="Roy S.W."/>
            <person name="Irimia M."/>
            <person name="Korzh V."/>
            <person name="Kondrychyn I."/>
            <person name="Lim Z.W."/>
            <person name="Tay B.H."/>
            <person name="Tohari S."/>
            <person name="Kong K.W."/>
            <person name="Ho S."/>
            <person name="Lorente-Galdos B."/>
            <person name="Quilez J."/>
            <person name="Marques-Bonet T."/>
            <person name="Raney B.J."/>
            <person name="Ingham P.W."/>
            <person name="Tay A."/>
            <person name="Hillier L.W."/>
            <person name="Minx P."/>
            <person name="Boehm T."/>
            <person name="Wilson R.K."/>
            <person name="Brenner S."/>
            <person name="Warren W.C."/>
        </authorList>
    </citation>
    <scope>NUCLEOTIDE SEQUENCE [LARGE SCALE GENOMIC DNA]</scope>
</reference>
<dbReference type="InterPro" id="IPR028309">
    <property type="entry name" value="RB_fam"/>
</dbReference>
<evidence type="ECO:0000256" key="8">
    <source>
        <dbReference type="ARBA" id="ARBA00023015"/>
    </source>
</evidence>
<dbReference type="GO" id="GO:0000785">
    <property type="term" value="C:chromatin"/>
    <property type="evidence" value="ECO:0007669"/>
    <property type="project" value="TreeGrafter"/>
</dbReference>
<keyword evidence="16" id="KW-1133">Transmembrane helix</keyword>
<keyword evidence="7" id="KW-0156">Chromatin regulator</keyword>
<keyword evidence="9" id="KW-0238">DNA-binding</keyword>
<evidence type="ECO:0000256" key="14">
    <source>
        <dbReference type="ARBA" id="ARBA00081114"/>
    </source>
</evidence>
<evidence type="ECO:0000256" key="3">
    <source>
        <dbReference type="ARBA" id="ARBA00009475"/>
    </source>
</evidence>
<gene>
    <name evidence="20" type="primary">rb1</name>
</gene>
<evidence type="ECO:0000256" key="1">
    <source>
        <dbReference type="ARBA" id="ARBA00004123"/>
    </source>
</evidence>
<dbReference type="InterPro" id="IPR036915">
    <property type="entry name" value="Cyclin-like_sf"/>
</dbReference>
<keyword evidence="12" id="KW-0131">Cell cycle</keyword>
<dbReference type="CDD" id="cd20599">
    <property type="entry name" value="CYCLIN_RB"/>
    <property type="match status" value="1"/>
</dbReference>
<dbReference type="SUPFAM" id="SSF47954">
    <property type="entry name" value="Cyclin-like"/>
    <property type="match status" value="2"/>
</dbReference>
<dbReference type="InterPro" id="IPR002720">
    <property type="entry name" value="RB_A"/>
</dbReference>
<dbReference type="GO" id="GO:0006325">
    <property type="term" value="P:chromatin organization"/>
    <property type="evidence" value="ECO:0007669"/>
    <property type="project" value="UniProtKB-KW"/>
</dbReference>
<dbReference type="FunFam" id="1.10.472.10:FF:000039">
    <property type="entry name" value="RB transcriptional corepressor 1"/>
    <property type="match status" value="1"/>
</dbReference>
<dbReference type="InterPro" id="IPR002719">
    <property type="entry name" value="RB_B"/>
</dbReference>
<name>A0A4W3H3R1_CALMI</name>
<dbReference type="Pfam" id="PF01858">
    <property type="entry name" value="RB_A"/>
    <property type="match status" value="1"/>
</dbReference>
<keyword evidence="16" id="KW-0812">Transmembrane</keyword>
<dbReference type="PANTHER" id="PTHR13742">
    <property type="entry name" value="RETINOBLASTOMA-ASSOCIATED PROTEIN RB -RELATED"/>
    <property type="match status" value="1"/>
</dbReference>
<comment type="subcellular location">
    <subcellularLocation>
        <location evidence="2">Cytoplasm</location>
    </subcellularLocation>
    <subcellularLocation>
        <location evidence="1">Nucleus</location>
    </subcellularLocation>
</comment>
<evidence type="ECO:0000256" key="9">
    <source>
        <dbReference type="ARBA" id="ARBA00023125"/>
    </source>
</evidence>
<evidence type="ECO:0000256" key="12">
    <source>
        <dbReference type="ARBA" id="ARBA00023306"/>
    </source>
</evidence>
<reference evidence="21" key="2">
    <citation type="journal article" date="2007" name="PLoS Biol.">
        <title>Survey sequencing and comparative analysis of the elephant shark (Callorhinchus milii) genome.</title>
        <authorList>
            <person name="Venkatesh B."/>
            <person name="Kirkness E.F."/>
            <person name="Loh Y.H."/>
            <person name="Halpern A.L."/>
            <person name="Lee A.P."/>
            <person name="Johnson J."/>
            <person name="Dandona N."/>
            <person name="Viswanathan L.D."/>
            <person name="Tay A."/>
            <person name="Venter J.C."/>
            <person name="Strausberg R.L."/>
            <person name="Brenner S."/>
        </authorList>
    </citation>
    <scope>NUCLEOTIDE SEQUENCE [LARGE SCALE GENOMIC DNA]</scope>
</reference>
<dbReference type="GO" id="GO:0000977">
    <property type="term" value="F:RNA polymerase II transcription regulatory region sequence-specific DNA binding"/>
    <property type="evidence" value="ECO:0007669"/>
    <property type="project" value="TreeGrafter"/>
</dbReference>
<dbReference type="InterPro" id="IPR013763">
    <property type="entry name" value="Cyclin-like_dom"/>
</dbReference>
<dbReference type="InterPro" id="IPR015030">
    <property type="entry name" value="RB_C"/>
</dbReference>
<reference evidence="20" key="5">
    <citation type="submission" date="2025-09" db="UniProtKB">
        <authorList>
            <consortium name="Ensembl"/>
        </authorList>
    </citation>
    <scope>IDENTIFICATION</scope>
</reference>
<protein>
    <recommendedName>
        <fullName evidence="13">Retinoblastoma-associated protein</fullName>
    </recommendedName>
    <alternativeName>
        <fullName evidence="14">pRb</fullName>
    </alternativeName>
</protein>
<dbReference type="SMART" id="SM01368">
    <property type="entry name" value="RB_A"/>
    <property type="match status" value="1"/>
</dbReference>
<evidence type="ECO:0000256" key="16">
    <source>
        <dbReference type="SAM" id="Phobius"/>
    </source>
</evidence>
<feature type="region of interest" description="Disordered" evidence="15">
    <location>
        <begin position="296"/>
        <end position="320"/>
    </location>
</feature>
<reference evidence="21" key="1">
    <citation type="journal article" date="2006" name="Science">
        <title>Ancient noncoding elements conserved in the human genome.</title>
        <authorList>
            <person name="Venkatesh B."/>
            <person name="Kirkness E.F."/>
            <person name="Loh Y.H."/>
            <person name="Halpern A.L."/>
            <person name="Lee A.P."/>
            <person name="Johnson J."/>
            <person name="Dandona N."/>
            <person name="Viswanathan L.D."/>
            <person name="Tay A."/>
            <person name="Venter J.C."/>
            <person name="Strausberg R.L."/>
            <person name="Brenner S."/>
        </authorList>
    </citation>
    <scope>NUCLEOTIDE SEQUENCE [LARGE SCALE GENOMIC DNA]</scope>
</reference>
<organism evidence="20 21">
    <name type="scientific">Callorhinchus milii</name>
    <name type="common">Ghost shark</name>
    <dbReference type="NCBI Taxonomy" id="7868"/>
    <lineage>
        <taxon>Eukaryota</taxon>
        <taxon>Metazoa</taxon>
        <taxon>Chordata</taxon>
        <taxon>Craniata</taxon>
        <taxon>Vertebrata</taxon>
        <taxon>Chondrichthyes</taxon>
        <taxon>Holocephali</taxon>
        <taxon>Chimaeriformes</taxon>
        <taxon>Callorhinchidae</taxon>
        <taxon>Callorhinchus</taxon>
    </lineage>
</organism>
<keyword evidence="21" id="KW-1185">Reference proteome</keyword>
<keyword evidence="5" id="KW-0678">Repressor</keyword>
<evidence type="ECO:0000256" key="15">
    <source>
        <dbReference type="SAM" id="MobiDB-lite"/>
    </source>
</evidence>
<evidence type="ECO:0000256" key="4">
    <source>
        <dbReference type="ARBA" id="ARBA00022490"/>
    </source>
</evidence>
<evidence type="ECO:0000256" key="11">
    <source>
        <dbReference type="ARBA" id="ARBA00023242"/>
    </source>
</evidence>
<keyword evidence="11" id="KW-0539">Nucleus</keyword>
<keyword evidence="16" id="KW-0472">Membrane</keyword>
<dbReference type="Gene3D" id="1.10.472.10">
    <property type="entry name" value="Cyclin-like"/>
    <property type="match status" value="2"/>
</dbReference>
<dbReference type="Gene3D" id="1.10.472.140">
    <property type="match status" value="1"/>
</dbReference>
<dbReference type="FunCoup" id="A0A4W3H3R1">
    <property type="interactions" value="217"/>
</dbReference>
<keyword evidence="10" id="KW-0804">Transcription</keyword>
<keyword evidence="8" id="KW-0805">Transcription regulation</keyword>
<feature type="compositionally biased region" description="Basic and acidic residues" evidence="15">
    <location>
        <begin position="309"/>
        <end position="320"/>
    </location>
</feature>
<dbReference type="Pfam" id="PF08934">
    <property type="entry name" value="Rb_C"/>
    <property type="match status" value="1"/>
</dbReference>
<dbReference type="FunFam" id="1.10.472.140:FF:000002">
    <property type="entry name" value="RB transcriptional corepressor 1"/>
    <property type="match status" value="1"/>
</dbReference>
<dbReference type="Proteomes" id="UP000314986">
    <property type="component" value="Unassembled WGS sequence"/>
</dbReference>
<dbReference type="GO" id="GO:0035189">
    <property type="term" value="C:Rb-E2F complex"/>
    <property type="evidence" value="ECO:0007669"/>
    <property type="project" value="TreeGrafter"/>
</dbReference>
<evidence type="ECO:0000256" key="7">
    <source>
        <dbReference type="ARBA" id="ARBA00022853"/>
    </source>
</evidence>
<dbReference type="GO" id="GO:0031175">
    <property type="term" value="P:neuron projection development"/>
    <property type="evidence" value="ECO:0007669"/>
    <property type="project" value="TreeGrafter"/>
</dbReference>
<dbReference type="GO" id="GO:0006357">
    <property type="term" value="P:regulation of transcription by RNA polymerase II"/>
    <property type="evidence" value="ECO:0007669"/>
    <property type="project" value="InterPro"/>
</dbReference>
<dbReference type="PANTHER" id="PTHR13742:SF36">
    <property type="entry name" value="RETINOBLASTOMA-ASSOCIATED PROTEIN"/>
    <property type="match status" value="1"/>
</dbReference>
<reference evidence="20" key="4">
    <citation type="submission" date="2025-08" db="UniProtKB">
        <authorList>
            <consortium name="Ensembl"/>
        </authorList>
    </citation>
    <scope>IDENTIFICATION</scope>
</reference>
<feature type="transmembrane region" description="Helical" evidence="16">
    <location>
        <begin position="897"/>
        <end position="920"/>
    </location>
</feature>
<evidence type="ECO:0000256" key="6">
    <source>
        <dbReference type="ARBA" id="ARBA00022553"/>
    </source>
</evidence>
<dbReference type="Pfam" id="PF01857">
    <property type="entry name" value="RB_B"/>
    <property type="match status" value="1"/>
</dbReference>
<accession>A0A4W3H3R1</accession>
<keyword evidence="6" id="KW-0597">Phosphoprotein</keyword>
<evidence type="ECO:0000259" key="17">
    <source>
        <dbReference type="SMART" id="SM00385"/>
    </source>
</evidence>
<evidence type="ECO:0000256" key="2">
    <source>
        <dbReference type="ARBA" id="ARBA00004496"/>
    </source>
</evidence>
<dbReference type="GO" id="GO:2000134">
    <property type="term" value="P:negative regulation of G1/S transition of mitotic cell cycle"/>
    <property type="evidence" value="ECO:0007669"/>
    <property type="project" value="TreeGrafter"/>
</dbReference>
<dbReference type="STRING" id="7868.ENSCMIP00000009797"/>
<dbReference type="GeneTree" id="ENSGT00950000183202"/>
<comment type="similarity">
    <text evidence="3">Belongs to the retinoblastoma protein (RB) family.</text>
</comment>
<feature type="domain" description="Retinoblastoma-associated protein A-box" evidence="18">
    <location>
        <begin position="327"/>
        <end position="524"/>
    </location>
</feature>
<dbReference type="FunFam" id="1.10.472.10:FF:000033">
    <property type="entry name" value="retinoblastoma-associated protein isoform X1"/>
    <property type="match status" value="1"/>
</dbReference>
<evidence type="ECO:0000256" key="13">
    <source>
        <dbReference type="ARBA" id="ARBA00070939"/>
    </source>
</evidence>
<dbReference type="GO" id="GO:0048667">
    <property type="term" value="P:cell morphogenesis involved in neuron differentiation"/>
    <property type="evidence" value="ECO:0007669"/>
    <property type="project" value="TreeGrafter"/>
</dbReference>
<evidence type="ECO:0000256" key="10">
    <source>
        <dbReference type="ARBA" id="ARBA00023163"/>
    </source>
</evidence>
<proteinExistence type="inferred from homology"/>
<feature type="domain" description="Retinoblastoma-associated protein C-terminal" evidence="19">
    <location>
        <begin position="731"/>
        <end position="878"/>
    </location>
</feature>
<dbReference type="InParanoid" id="A0A4W3H3R1"/>